<evidence type="ECO:0000256" key="6">
    <source>
        <dbReference type="ARBA" id="ARBA00034078"/>
    </source>
</evidence>
<dbReference type="OrthoDB" id="9807941at2"/>
<feature type="binding site" evidence="7">
    <location>
        <position position="94"/>
    </location>
    <ligand>
        <name>[2Fe-2S] cluster</name>
        <dbReference type="ChEBI" id="CHEBI:190135"/>
    </ligand>
</feature>
<dbReference type="SUPFAM" id="SSF52833">
    <property type="entry name" value="Thioredoxin-like"/>
    <property type="match status" value="1"/>
</dbReference>
<gene>
    <name evidence="8" type="ORF">SAMN02745227_00872</name>
</gene>
<evidence type="ECO:0000256" key="7">
    <source>
        <dbReference type="PIRSR" id="PIRSR000216-1"/>
    </source>
</evidence>
<dbReference type="EMBL" id="FRAI01000007">
    <property type="protein sequence ID" value="SHJ85354.1"/>
    <property type="molecule type" value="Genomic_DNA"/>
</dbReference>
<feature type="binding site" evidence="7">
    <location>
        <position position="135"/>
    </location>
    <ligand>
        <name>[2Fe-2S] cluster</name>
        <dbReference type="ChEBI" id="CHEBI:190135"/>
    </ligand>
</feature>
<keyword evidence="2 7" id="KW-0001">2Fe-2S</keyword>
<keyword evidence="5 7" id="KW-0411">Iron-sulfur</keyword>
<dbReference type="GO" id="GO:0016491">
    <property type="term" value="F:oxidoreductase activity"/>
    <property type="evidence" value="ECO:0007669"/>
    <property type="project" value="InterPro"/>
</dbReference>
<organism evidence="8 9">
    <name type="scientific">Anaerobranca californiensis DSM 14826</name>
    <dbReference type="NCBI Taxonomy" id="1120989"/>
    <lineage>
        <taxon>Bacteria</taxon>
        <taxon>Bacillati</taxon>
        <taxon>Bacillota</taxon>
        <taxon>Clostridia</taxon>
        <taxon>Eubacteriales</taxon>
        <taxon>Proteinivoracaceae</taxon>
        <taxon>Anaerobranca</taxon>
    </lineage>
</organism>
<dbReference type="AlphaFoldDB" id="A0A1M6MPJ6"/>
<dbReference type="Gene3D" id="3.40.30.10">
    <property type="entry name" value="Glutaredoxin"/>
    <property type="match status" value="1"/>
</dbReference>
<dbReference type="PANTHER" id="PTHR43342">
    <property type="entry name" value="NADH-QUINONE OXIDOREDUCTASE, E SUBUNIT"/>
    <property type="match status" value="1"/>
</dbReference>
<dbReference type="PIRSF" id="PIRSF000216">
    <property type="entry name" value="NADH_DH_24kDa"/>
    <property type="match status" value="1"/>
</dbReference>
<dbReference type="FunFam" id="1.10.10.1590:FF:000001">
    <property type="entry name" value="NADH-quinone oxidoreductase subunit E"/>
    <property type="match status" value="1"/>
</dbReference>
<keyword evidence="3 7" id="KW-0479">Metal-binding</keyword>
<reference evidence="9" key="1">
    <citation type="submission" date="2016-11" db="EMBL/GenBank/DDBJ databases">
        <authorList>
            <person name="Varghese N."/>
            <person name="Submissions S."/>
        </authorList>
    </citation>
    <scope>NUCLEOTIDE SEQUENCE [LARGE SCALE GENOMIC DNA]</scope>
    <source>
        <strain evidence="9">DSM 14826</strain>
    </source>
</reference>
<dbReference type="NCBIfam" id="NF005722">
    <property type="entry name" value="PRK07539.1-2"/>
    <property type="match status" value="1"/>
</dbReference>
<protein>
    <submittedName>
        <fullName evidence="8">NADH-quinone oxidoreductase subunit E</fullName>
    </submittedName>
</protein>
<dbReference type="CDD" id="cd03064">
    <property type="entry name" value="TRX_Fd_NuoE"/>
    <property type="match status" value="1"/>
</dbReference>
<dbReference type="InterPro" id="IPR041921">
    <property type="entry name" value="NuoE_N"/>
</dbReference>
<evidence type="ECO:0000256" key="1">
    <source>
        <dbReference type="ARBA" id="ARBA00010643"/>
    </source>
</evidence>
<dbReference type="PANTHER" id="PTHR43342:SF2">
    <property type="entry name" value="POTENTIAL NAD-REDUCING HYDROGENASE SUBUNIT"/>
    <property type="match status" value="1"/>
</dbReference>
<name>A0A1M6MPJ6_9FIRM</name>
<evidence type="ECO:0000256" key="4">
    <source>
        <dbReference type="ARBA" id="ARBA00023004"/>
    </source>
</evidence>
<dbReference type="GO" id="GO:0046872">
    <property type="term" value="F:metal ion binding"/>
    <property type="evidence" value="ECO:0007669"/>
    <property type="project" value="UniProtKB-KW"/>
</dbReference>
<dbReference type="STRING" id="1120989.SAMN02745227_00872"/>
<dbReference type="Proteomes" id="UP000243547">
    <property type="component" value="Unassembled WGS sequence"/>
</dbReference>
<sequence length="173" mass="19277">MEKTVLQPKNQLQRELPEEKFQELEEYINSLEEKEGALIAVLHKAQEIFGYLPRDVQLFVARKLGVPGAKVYGVVSFYNYFNDKPPGEVIINICTGTACFVKGADKIMAEFEEKLGIKAGQTTEDGKYTLNAVRCVGACGLAPVVIVGEKVYGRVKVDELDQILAKHERKDAK</sequence>
<dbReference type="Pfam" id="PF01257">
    <property type="entry name" value="2Fe-2S_thioredx"/>
    <property type="match status" value="1"/>
</dbReference>
<evidence type="ECO:0000313" key="9">
    <source>
        <dbReference type="Proteomes" id="UP000243547"/>
    </source>
</evidence>
<dbReference type="FunFam" id="3.40.30.10:FF:000015">
    <property type="entry name" value="NADH-quinone oxidoreductase subunit E"/>
    <property type="match status" value="1"/>
</dbReference>
<comment type="similarity">
    <text evidence="1">Belongs to the complex I 24 kDa subunit family.</text>
</comment>
<feature type="binding site" evidence="7">
    <location>
        <position position="99"/>
    </location>
    <ligand>
        <name>[2Fe-2S] cluster</name>
        <dbReference type="ChEBI" id="CHEBI:190135"/>
    </ligand>
</feature>
<comment type="cofactor">
    <cofactor evidence="7">
        <name>[2Fe-2S] cluster</name>
        <dbReference type="ChEBI" id="CHEBI:190135"/>
    </cofactor>
    <text evidence="7">Binds 1 [2Fe-2S] cluster.</text>
</comment>
<dbReference type="GO" id="GO:0051537">
    <property type="term" value="F:2 iron, 2 sulfur cluster binding"/>
    <property type="evidence" value="ECO:0007669"/>
    <property type="project" value="UniProtKB-KW"/>
</dbReference>
<proteinExistence type="inferred from homology"/>
<keyword evidence="9" id="KW-1185">Reference proteome</keyword>
<dbReference type="InterPro" id="IPR042128">
    <property type="entry name" value="NuoE_dom"/>
</dbReference>
<dbReference type="InterPro" id="IPR002023">
    <property type="entry name" value="NuoE-like"/>
</dbReference>
<evidence type="ECO:0000256" key="3">
    <source>
        <dbReference type="ARBA" id="ARBA00022723"/>
    </source>
</evidence>
<dbReference type="Gene3D" id="1.10.10.1590">
    <property type="entry name" value="NADH-quinone oxidoreductase subunit E"/>
    <property type="match status" value="1"/>
</dbReference>
<dbReference type="InterPro" id="IPR028431">
    <property type="entry name" value="NADP_DH_HndA-like"/>
</dbReference>
<accession>A0A1M6MPJ6</accession>
<evidence type="ECO:0000256" key="5">
    <source>
        <dbReference type="ARBA" id="ARBA00023014"/>
    </source>
</evidence>
<evidence type="ECO:0000313" key="8">
    <source>
        <dbReference type="EMBL" id="SHJ85354.1"/>
    </source>
</evidence>
<dbReference type="RefSeq" id="WP_072906587.1">
    <property type="nucleotide sequence ID" value="NZ_FRAI01000007.1"/>
</dbReference>
<feature type="binding site" evidence="7">
    <location>
        <position position="139"/>
    </location>
    <ligand>
        <name>[2Fe-2S] cluster</name>
        <dbReference type="ChEBI" id="CHEBI:190135"/>
    </ligand>
</feature>
<evidence type="ECO:0000256" key="2">
    <source>
        <dbReference type="ARBA" id="ARBA00022714"/>
    </source>
</evidence>
<keyword evidence="4 7" id="KW-0408">Iron</keyword>
<comment type="cofactor">
    <cofactor evidence="6">
        <name>[2Fe-2S] cluster</name>
        <dbReference type="ChEBI" id="CHEBI:190135"/>
    </cofactor>
</comment>
<dbReference type="InterPro" id="IPR036249">
    <property type="entry name" value="Thioredoxin-like_sf"/>
</dbReference>